<keyword evidence="7" id="KW-1185">Reference proteome</keyword>
<dbReference type="PROSITE" id="PS50887">
    <property type="entry name" value="GGDEF"/>
    <property type="match status" value="1"/>
</dbReference>
<feature type="transmembrane region" description="Helical" evidence="4">
    <location>
        <begin position="78"/>
        <end position="96"/>
    </location>
</feature>
<dbReference type="NCBIfam" id="TIGR00254">
    <property type="entry name" value="GGDEF"/>
    <property type="match status" value="1"/>
</dbReference>
<gene>
    <name evidence="6" type="ORF">GCM10007932_30950</name>
</gene>
<feature type="transmembrane region" description="Helical" evidence="4">
    <location>
        <begin position="102"/>
        <end position="118"/>
    </location>
</feature>
<dbReference type="InterPro" id="IPR043128">
    <property type="entry name" value="Rev_trsase/Diguanyl_cyclase"/>
</dbReference>
<organism evidence="6 7">
    <name type="scientific">Vibrio penaeicida</name>
    <dbReference type="NCBI Taxonomy" id="104609"/>
    <lineage>
        <taxon>Bacteria</taxon>
        <taxon>Pseudomonadati</taxon>
        <taxon>Pseudomonadota</taxon>
        <taxon>Gammaproteobacteria</taxon>
        <taxon>Vibrionales</taxon>
        <taxon>Vibrionaceae</taxon>
        <taxon>Vibrio</taxon>
    </lineage>
</organism>
<proteinExistence type="predicted"/>
<evidence type="ECO:0000256" key="4">
    <source>
        <dbReference type="SAM" id="Phobius"/>
    </source>
</evidence>
<keyword evidence="4" id="KW-1133">Transmembrane helix</keyword>
<feature type="transmembrane region" description="Helical" evidence="4">
    <location>
        <begin position="50"/>
        <end position="71"/>
    </location>
</feature>
<dbReference type="EMBL" id="BSNX01000037">
    <property type="protein sequence ID" value="GLQ73735.1"/>
    <property type="molecule type" value="Genomic_DNA"/>
</dbReference>
<name>A0AAV5NSY7_9VIBR</name>
<dbReference type="EC" id="2.7.7.65" evidence="2"/>
<dbReference type="GO" id="GO:0052621">
    <property type="term" value="F:diguanylate cyclase activity"/>
    <property type="evidence" value="ECO:0007669"/>
    <property type="project" value="UniProtKB-EC"/>
</dbReference>
<protein>
    <recommendedName>
        <fullName evidence="2">diguanylate cyclase</fullName>
        <ecNumber evidence="2">2.7.7.65</ecNumber>
    </recommendedName>
</protein>
<keyword evidence="4" id="KW-0472">Membrane</keyword>
<dbReference type="InterPro" id="IPR029787">
    <property type="entry name" value="Nucleotide_cyclase"/>
</dbReference>
<feature type="domain" description="GGDEF" evidence="5">
    <location>
        <begin position="208"/>
        <end position="337"/>
    </location>
</feature>
<keyword evidence="4" id="KW-0812">Transmembrane</keyword>
<dbReference type="GO" id="GO:1902201">
    <property type="term" value="P:negative regulation of bacterial-type flagellum-dependent cell motility"/>
    <property type="evidence" value="ECO:0007669"/>
    <property type="project" value="TreeGrafter"/>
</dbReference>
<dbReference type="FunFam" id="3.30.70.270:FF:000001">
    <property type="entry name" value="Diguanylate cyclase domain protein"/>
    <property type="match status" value="1"/>
</dbReference>
<dbReference type="PANTHER" id="PTHR45138">
    <property type="entry name" value="REGULATORY COMPONENTS OF SENSORY TRANSDUCTION SYSTEM"/>
    <property type="match status" value="1"/>
</dbReference>
<dbReference type="Pfam" id="PF00990">
    <property type="entry name" value="GGDEF"/>
    <property type="match status" value="1"/>
</dbReference>
<evidence type="ECO:0000259" key="5">
    <source>
        <dbReference type="PROSITE" id="PS50887"/>
    </source>
</evidence>
<dbReference type="PANTHER" id="PTHR45138:SF9">
    <property type="entry name" value="DIGUANYLATE CYCLASE DGCM-RELATED"/>
    <property type="match status" value="1"/>
</dbReference>
<evidence type="ECO:0000256" key="2">
    <source>
        <dbReference type="ARBA" id="ARBA00012528"/>
    </source>
</evidence>
<evidence type="ECO:0000313" key="6">
    <source>
        <dbReference type="EMBL" id="GLQ73735.1"/>
    </source>
</evidence>
<evidence type="ECO:0000256" key="3">
    <source>
        <dbReference type="ARBA" id="ARBA00034247"/>
    </source>
</evidence>
<feature type="transmembrane region" description="Helical" evidence="4">
    <location>
        <begin position="25"/>
        <end position="44"/>
    </location>
</feature>
<dbReference type="GO" id="GO:0043709">
    <property type="term" value="P:cell adhesion involved in single-species biofilm formation"/>
    <property type="evidence" value="ECO:0007669"/>
    <property type="project" value="TreeGrafter"/>
</dbReference>
<accession>A0AAV5NSY7</accession>
<dbReference type="InterPro" id="IPR050469">
    <property type="entry name" value="Diguanylate_Cyclase"/>
</dbReference>
<feature type="transmembrane region" description="Helical" evidence="4">
    <location>
        <begin position="147"/>
        <end position="170"/>
    </location>
</feature>
<dbReference type="SUPFAM" id="SSF55073">
    <property type="entry name" value="Nucleotide cyclase"/>
    <property type="match status" value="1"/>
</dbReference>
<evidence type="ECO:0000256" key="1">
    <source>
        <dbReference type="ARBA" id="ARBA00001946"/>
    </source>
</evidence>
<comment type="cofactor">
    <cofactor evidence="1">
        <name>Mg(2+)</name>
        <dbReference type="ChEBI" id="CHEBI:18420"/>
    </cofactor>
</comment>
<dbReference type="Proteomes" id="UP001156690">
    <property type="component" value="Unassembled WGS sequence"/>
</dbReference>
<sequence>MLRKRTPEWMASNYGLLELNEHHKVLRFITIVSLLTFLPFSIKNVVLGEYVYAALLITFELSLLLEVYWFYTRQRPMISYLLPVTLLVACGIFAIPILGINGSYWAFPIAICVVFVMPTRISLIFNIIMIIGVAITGYYYIDHYALLRLVGALSITAFSSLFVTTSFLNLQDRFKELSITDSMTGAYNRAQLDAFLGTALELHQKTGLSSTIALIDIDNFKQVNDRFGHDVGDQMIQSVVRVFKESARPNDFIFRLGGDEFLILYRKSGLKDSYIRLEKLRQKVSELRVHNNLSASISAGITSSNADINISQWMKNADLSLYSAKHNGRNRIVHHKEKCAG</sequence>
<dbReference type="CDD" id="cd01949">
    <property type="entry name" value="GGDEF"/>
    <property type="match status" value="1"/>
</dbReference>
<dbReference type="InterPro" id="IPR000160">
    <property type="entry name" value="GGDEF_dom"/>
</dbReference>
<comment type="caution">
    <text evidence="6">The sequence shown here is derived from an EMBL/GenBank/DDBJ whole genome shotgun (WGS) entry which is preliminary data.</text>
</comment>
<comment type="catalytic activity">
    <reaction evidence="3">
        <text>2 GTP = 3',3'-c-di-GMP + 2 diphosphate</text>
        <dbReference type="Rhea" id="RHEA:24898"/>
        <dbReference type="ChEBI" id="CHEBI:33019"/>
        <dbReference type="ChEBI" id="CHEBI:37565"/>
        <dbReference type="ChEBI" id="CHEBI:58805"/>
        <dbReference type="EC" id="2.7.7.65"/>
    </reaction>
</comment>
<dbReference type="SMART" id="SM00267">
    <property type="entry name" value="GGDEF"/>
    <property type="match status" value="1"/>
</dbReference>
<dbReference type="RefSeq" id="WP_126607232.1">
    <property type="nucleotide sequence ID" value="NZ_AP025144.1"/>
</dbReference>
<dbReference type="Gene3D" id="3.30.70.270">
    <property type="match status" value="1"/>
</dbReference>
<reference evidence="7" key="1">
    <citation type="journal article" date="2019" name="Int. J. Syst. Evol. Microbiol.">
        <title>The Global Catalogue of Microorganisms (GCM) 10K type strain sequencing project: providing services to taxonomists for standard genome sequencing and annotation.</title>
        <authorList>
            <consortium name="The Broad Institute Genomics Platform"/>
            <consortium name="The Broad Institute Genome Sequencing Center for Infectious Disease"/>
            <person name="Wu L."/>
            <person name="Ma J."/>
        </authorList>
    </citation>
    <scope>NUCLEOTIDE SEQUENCE [LARGE SCALE GENOMIC DNA]</scope>
    <source>
        <strain evidence="7">NBRC 15640</strain>
    </source>
</reference>
<evidence type="ECO:0000313" key="7">
    <source>
        <dbReference type="Proteomes" id="UP001156690"/>
    </source>
</evidence>
<dbReference type="GO" id="GO:0005886">
    <property type="term" value="C:plasma membrane"/>
    <property type="evidence" value="ECO:0007669"/>
    <property type="project" value="TreeGrafter"/>
</dbReference>
<dbReference type="AlphaFoldDB" id="A0AAV5NSY7"/>